<dbReference type="InterPro" id="IPR008271">
    <property type="entry name" value="Ser/Thr_kinase_AS"/>
</dbReference>
<keyword evidence="11" id="KW-1133">Transmembrane helix</keyword>
<evidence type="ECO:0000256" key="11">
    <source>
        <dbReference type="SAM" id="Phobius"/>
    </source>
</evidence>
<sequence>MQTLLNNRYQVIQTLGGGGFGETFLAEDTQMPSKRRCVIKLLKPIQNNPQIYQLVRERFQREAAILEDLGGATDQIPSLYAYFQSEGQFYVVQELIEGQTLTAKFQQQGLLSESSVKEILVNLLPVLEYIHSKRIIHRDIKPDNIILRARDNKPVLIDFGAVRETMGTVLNSQGNPTSSIVIGTPGYMPSEQAMGRPVFSSDLYSLGMTAIYLLTGKQPQELETDPRTGEIIWSHHTLSVSPTFAGVIDKAIAYHPRDRFATAREMLQALQIGANTFPPTVPYVPPTVANTPAPTQYTIPVSPGASHQPNTIPVNSPPSYQPGNPSNPSNGQRGVFIASLIAGGLIGAAIIIAFALHNNKQPQIAGESTPAATESNIIRNQPQETATPTTSDRPSPEAAIQNYYANINQGQFQTSWNLLTPSLQNNRKLHPNGYLSYIDWWGGRVQSVDVTQVSLVQANAETATVDASLRYYLKNGKVTPASVRFSLLWDAQNSRWVVSDAQ</sequence>
<evidence type="ECO:0000256" key="1">
    <source>
        <dbReference type="ARBA" id="ARBA00012513"/>
    </source>
</evidence>
<keyword evidence="4 9" id="KW-0547">Nucleotide-binding</keyword>
<dbReference type="EC" id="2.7.11.1" evidence="1"/>
<evidence type="ECO:0000256" key="10">
    <source>
        <dbReference type="SAM" id="MobiDB-lite"/>
    </source>
</evidence>
<comment type="catalytic activity">
    <reaction evidence="7">
        <text>L-threonyl-[protein] + ATP = O-phospho-L-threonyl-[protein] + ADP + H(+)</text>
        <dbReference type="Rhea" id="RHEA:46608"/>
        <dbReference type="Rhea" id="RHEA-COMP:11060"/>
        <dbReference type="Rhea" id="RHEA-COMP:11605"/>
        <dbReference type="ChEBI" id="CHEBI:15378"/>
        <dbReference type="ChEBI" id="CHEBI:30013"/>
        <dbReference type="ChEBI" id="CHEBI:30616"/>
        <dbReference type="ChEBI" id="CHEBI:61977"/>
        <dbReference type="ChEBI" id="CHEBI:456216"/>
        <dbReference type="EC" id="2.7.11.1"/>
    </reaction>
</comment>
<dbReference type="SUPFAM" id="SSF56112">
    <property type="entry name" value="Protein kinase-like (PK-like)"/>
    <property type="match status" value="1"/>
</dbReference>
<evidence type="ECO:0000256" key="9">
    <source>
        <dbReference type="PROSITE-ProRule" id="PRU10141"/>
    </source>
</evidence>
<feature type="domain" description="Protein kinase" evidence="12">
    <location>
        <begin position="9"/>
        <end position="284"/>
    </location>
</feature>
<accession>A0A1Z4N6M3</accession>
<feature type="binding site" evidence="9">
    <location>
        <position position="40"/>
    </location>
    <ligand>
        <name>ATP</name>
        <dbReference type="ChEBI" id="CHEBI:30616"/>
    </ligand>
</feature>
<dbReference type="PANTHER" id="PTHR24363">
    <property type="entry name" value="SERINE/THREONINE PROTEIN KINASE"/>
    <property type="match status" value="1"/>
</dbReference>
<feature type="transmembrane region" description="Helical" evidence="11">
    <location>
        <begin position="335"/>
        <end position="356"/>
    </location>
</feature>
<dbReference type="GO" id="GO:0005524">
    <property type="term" value="F:ATP binding"/>
    <property type="evidence" value="ECO:0007669"/>
    <property type="project" value="UniProtKB-UniRule"/>
</dbReference>
<name>A0A1Z4N6M3_9CYAN</name>
<dbReference type="AlphaFoldDB" id="A0A1Z4N6M3"/>
<proteinExistence type="predicted"/>
<evidence type="ECO:0000256" key="4">
    <source>
        <dbReference type="ARBA" id="ARBA00022741"/>
    </source>
</evidence>
<dbReference type="Gene3D" id="3.30.200.20">
    <property type="entry name" value="Phosphorylase Kinase, domain 1"/>
    <property type="match status" value="1"/>
</dbReference>
<dbReference type="PROSITE" id="PS50011">
    <property type="entry name" value="PROTEIN_KINASE_DOM"/>
    <property type="match status" value="1"/>
</dbReference>
<keyword evidence="11" id="KW-0812">Transmembrane</keyword>
<comment type="catalytic activity">
    <reaction evidence="8">
        <text>L-seryl-[protein] + ATP = O-phospho-L-seryl-[protein] + ADP + H(+)</text>
        <dbReference type="Rhea" id="RHEA:17989"/>
        <dbReference type="Rhea" id="RHEA-COMP:9863"/>
        <dbReference type="Rhea" id="RHEA-COMP:11604"/>
        <dbReference type="ChEBI" id="CHEBI:15378"/>
        <dbReference type="ChEBI" id="CHEBI:29999"/>
        <dbReference type="ChEBI" id="CHEBI:30616"/>
        <dbReference type="ChEBI" id="CHEBI:83421"/>
        <dbReference type="ChEBI" id="CHEBI:456216"/>
        <dbReference type="EC" id="2.7.11.1"/>
    </reaction>
</comment>
<dbReference type="PROSITE" id="PS00108">
    <property type="entry name" value="PROTEIN_KINASE_ST"/>
    <property type="match status" value="1"/>
</dbReference>
<keyword evidence="14" id="KW-1185">Reference proteome</keyword>
<dbReference type="InterPro" id="IPR000719">
    <property type="entry name" value="Prot_kinase_dom"/>
</dbReference>
<dbReference type="InterPro" id="IPR017441">
    <property type="entry name" value="Protein_kinase_ATP_BS"/>
</dbReference>
<keyword evidence="5 13" id="KW-0418">Kinase</keyword>
<dbReference type="KEGG" id="ttq:NIES37_53790"/>
<evidence type="ECO:0000259" key="12">
    <source>
        <dbReference type="PROSITE" id="PS50011"/>
    </source>
</evidence>
<dbReference type="CDD" id="cd14014">
    <property type="entry name" value="STKc_PknB_like"/>
    <property type="match status" value="1"/>
</dbReference>
<gene>
    <name evidence="13" type="primary">pknA</name>
    <name evidence="13" type="ORF">NIES37_53790</name>
</gene>
<keyword evidence="6 9" id="KW-0067">ATP-binding</keyword>
<evidence type="ECO:0000256" key="7">
    <source>
        <dbReference type="ARBA" id="ARBA00047899"/>
    </source>
</evidence>
<dbReference type="InterPro" id="IPR011009">
    <property type="entry name" value="Kinase-like_dom_sf"/>
</dbReference>
<dbReference type="Gene3D" id="1.10.510.10">
    <property type="entry name" value="Transferase(Phosphotransferase) domain 1"/>
    <property type="match status" value="1"/>
</dbReference>
<feature type="compositionally biased region" description="Polar residues" evidence="10">
    <location>
        <begin position="370"/>
        <end position="393"/>
    </location>
</feature>
<keyword evidence="11" id="KW-0472">Membrane</keyword>
<dbReference type="Proteomes" id="UP000218785">
    <property type="component" value="Chromosome"/>
</dbReference>
<dbReference type="Pfam" id="PF00069">
    <property type="entry name" value="Pkinase"/>
    <property type="match status" value="1"/>
</dbReference>
<evidence type="ECO:0000256" key="8">
    <source>
        <dbReference type="ARBA" id="ARBA00048679"/>
    </source>
</evidence>
<feature type="region of interest" description="Disordered" evidence="10">
    <location>
        <begin position="365"/>
        <end position="395"/>
    </location>
</feature>
<dbReference type="EMBL" id="AP018248">
    <property type="protein sequence ID" value="BAZ01380.1"/>
    <property type="molecule type" value="Genomic_DNA"/>
</dbReference>
<evidence type="ECO:0000313" key="13">
    <source>
        <dbReference type="EMBL" id="BAZ01380.1"/>
    </source>
</evidence>
<dbReference type="PANTHER" id="PTHR24363:SF0">
    <property type="entry name" value="SERINE_THREONINE KINASE LIKE DOMAIN CONTAINING 1"/>
    <property type="match status" value="1"/>
</dbReference>
<evidence type="ECO:0000256" key="3">
    <source>
        <dbReference type="ARBA" id="ARBA00022679"/>
    </source>
</evidence>
<evidence type="ECO:0000256" key="5">
    <source>
        <dbReference type="ARBA" id="ARBA00022777"/>
    </source>
</evidence>
<dbReference type="SMART" id="SM00220">
    <property type="entry name" value="S_TKc"/>
    <property type="match status" value="1"/>
</dbReference>
<feature type="compositionally biased region" description="Polar residues" evidence="10">
    <location>
        <begin position="305"/>
        <end position="314"/>
    </location>
</feature>
<keyword evidence="2" id="KW-0723">Serine/threonine-protein kinase</keyword>
<evidence type="ECO:0000313" key="14">
    <source>
        <dbReference type="Proteomes" id="UP000218785"/>
    </source>
</evidence>
<feature type="compositionally biased region" description="Polar residues" evidence="10">
    <location>
        <begin position="321"/>
        <end position="330"/>
    </location>
</feature>
<keyword evidence="3" id="KW-0808">Transferase</keyword>
<reference evidence="13 14" key="1">
    <citation type="submission" date="2017-06" db="EMBL/GenBank/DDBJ databases">
        <title>Genome sequencing of cyanobaciteial culture collection at National Institute for Environmental Studies (NIES).</title>
        <authorList>
            <person name="Hirose Y."/>
            <person name="Shimura Y."/>
            <person name="Fujisawa T."/>
            <person name="Nakamura Y."/>
            <person name="Kawachi M."/>
        </authorList>
    </citation>
    <scope>NUCLEOTIDE SEQUENCE [LARGE SCALE GENOMIC DNA]</scope>
    <source>
        <strain evidence="13 14">NIES-37</strain>
    </source>
</reference>
<dbReference type="PROSITE" id="PS00107">
    <property type="entry name" value="PROTEIN_KINASE_ATP"/>
    <property type="match status" value="1"/>
</dbReference>
<dbReference type="GO" id="GO:0004674">
    <property type="term" value="F:protein serine/threonine kinase activity"/>
    <property type="evidence" value="ECO:0007669"/>
    <property type="project" value="UniProtKB-KW"/>
</dbReference>
<evidence type="ECO:0000256" key="6">
    <source>
        <dbReference type="ARBA" id="ARBA00022840"/>
    </source>
</evidence>
<feature type="region of interest" description="Disordered" evidence="10">
    <location>
        <begin position="294"/>
        <end position="330"/>
    </location>
</feature>
<dbReference type="RefSeq" id="WP_096580922.1">
    <property type="nucleotide sequence ID" value="NZ_CAWNJS010000001.1"/>
</dbReference>
<evidence type="ECO:0000256" key="2">
    <source>
        <dbReference type="ARBA" id="ARBA00022527"/>
    </source>
</evidence>
<organism evidence="13 14">
    <name type="scientific">Tolypothrix tenuis PCC 7101</name>
    <dbReference type="NCBI Taxonomy" id="231146"/>
    <lineage>
        <taxon>Bacteria</taxon>
        <taxon>Bacillati</taxon>
        <taxon>Cyanobacteriota</taxon>
        <taxon>Cyanophyceae</taxon>
        <taxon>Nostocales</taxon>
        <taxon>Tolypothrichaceae</taxon>
        <taxon>Tolypothrix</taxon>
    </lineage>
</organism>
<protein>
    <recommendedName>
        <fullName evidence="1">non-specific serine/threonine protein kinase</fullName>
        <ecNumber evidence="1">2.7.11.1</ecNumber>
    </recommendedName>
</protein>